<dbReference type="Gene3D" id="1.25.40.10">
    <property type="entry name" value="Tetratricopeptide repeat domain"/>
    <property type="match status" value="1"/>
</dbReference>
<evidence type="ECO:0000256" key="3">
    <source>
        <dbReference type="SAM" id="Phobius"/>
    </source>
</evidence>
<dbReference type="InterPro" id="IPR050910">
    <property type="entry name" value="JMJD6_ArgDemeth/LysHydrox"/>
</dbReference>
<organism evidence="5 6">
    <name type="scientific">Ramazzottius varieornatus</name>
    <name type="common">Water bear</name>
    <name type="synonym">Tardigrade</name>
    <dbReference type="NCBI Taxonomy" id="947166"/>
    <lineage>
        <taxon>Eukaryota</taxon>
        <taxon>Metazoa</taxon>
        <taxon>Ecdysozoa</taxon>
        <taxon>Tardigrada</taxon>
        <taxon>Eutardigrada</taxon>
        <taxon>Parachela</taxon>
        <taxon>Hypsibioidea</taxon>
        <taxon>Ramazzottiidae</taxon>
        <taxon>Ramazzottius</taxon>
    </lineage>
</organism>
<feature type="compositionally biased region" description="Basic and acidic residues" evidence="2">
    <location>
        <begin position="90"/>
        <end position="101"/>
    </location>
</feature>
<sequence>MAKQQNQTKRSRNGSQSSTMGRRSDSEEEVSQKDKVDKLTKSYPSSFSNVQFILSSLAIATAVYLITKSIPRLHHEEYIHENNDVLHPGRPRDHRYEEAHPDGPFTSRKSSRRLSRKIQQLRPVTDGGWRNASEDVWASFYTDRCDVVRKSALKMNGKKFEREYREKKPLLLEFPGGANDWTDADLFSYANLSSAYRKFEKPTGLEVSYFPSGLEQYITQSEQAEGYNTGFPFDTSFFYRHPMMSGSMNVPEYLNASMYDSHNRIFFTSKIAGVSFAAHSDGWTGLVYGAKRWFLYPPTQTPPGGPSTDIMDWFYRLYPNLSGNQFPMECVQRAGEILYIPAFWYHASISIGDTVSVGFFNSHKTSRLAELSEDMTSIMRDTTLDEAAKLEKTFPVWLGLHKELPTNTEFLNRLGELYGAGGDYNRALWMLEEAVMIDPMYQAAFINLAKTYFATGNRQKAQEYFEQAADIDAYSADICRVYGEFLVMQKQYDQALQWFEVGETYHPSKAEQYQQLQEETKRIQQGSRHNQ</sequence>
<gene>
    <name evidence="5" type="primary">RvY_10526-1</name>
    <name evidence="5" type="synonym">RvY_10526.1</name>
    <name evidence="5" type="ORF">RvY_10526</name>
</gene>
<dbReference type="SMART" id="SM00028">
    <property type="entry name" value="TPR"/>
    <property type="match status" value="2"/>
</dbReference>
<feature type="domain" description="JmjC" evidence="4">
    <location>
        <begin position="230"/>
        <end position="376"/>
    </location>
</feature>
<evidence type="ECO:0000259" key="4">
    <source>
        <dbReference type="PROSITE" id="PS51184"/>
    </source>
</evidence>
<keyword evidence="3" id="KW-0812">Transmembrane</keyword>
<dbReference type="Gene3D" id="2.60.120.650">
    <property type="entry name" value="Cupin"/>
    <property type="match status" value="1"/>
</dbReference>
<comment type="caution">
    <text evidence="5">The sequence shown here is derived from an EMBL/GenBank/DDBJ whole genome shotgun (WGS) entry which is preliminary data.</text>
</comment>
<dbReference type="OrthoDB" id="438164at2759"/>
<feature type="compositionally biased region" description="Polar residues" evidence="2">
    <location>
        <begin position="1"/>
        <end position="21"/>
    </location>
</feature>
<name>A0A1D1VFG1_RAMVA</name>
<feature type="region of interest" description="Disordered" evidence="2">
    <location>
        <begin position="84"/>
        <end position="112"/>
    </location>
</feature>
<proteinExistence type="predicted"/>
<feature type="repeat" description="TPR" evidence="1">
    <location>
        <begin position="408"/>
        <end position="441"/>
    </location>
</feature>
<dbReference type="PROSITE" id="PS51184">
    <property type="entry name" value="JMJC"/>
    <property type="match status" value="1"/>
</dbReference>
<keyword evidence="1" id="KW-0802">TPR repeat</keyword>
<keyword evidence="3" id="KW-1133">Transmembrane helix</keyword>
<dbReference type="AlphaFoldDB" id="A0A1D1VFG1"/>
<evidence type="ECO:0000313" key="5">
    <source>
        <dbReference type="EMBL" id="GAU99535.1"/>
    </source>
</evidence>
<feature type="compositionally biased region" description="Basic and acidic residues" evidence="2">
    <location>
        <begin position="22"/>
        <end position="38"/>
    </location>
</feature>
<keyword evidence="6" id="KW-1185">Reference proteome</keyword>
<feature type="region of interest" description="Disordered" evidence="2">
    <location>
        <begin position="1"/>
        <end position="38"/>
    </location>
</feature>
<dbReference type="InterPro" id="IPR011990">
    <property type="entry name" value="TPR-like_helical_dom_sf"/>
</dbReference>
<evidence type="ECO:0000313" key="6">
    <source>
        <dbReference type="Proteomes" id="UP000186922"/>
    </source>
</evidence>
<dbReference type="EMBL" id="BDGG01000005">
    <property type="protein sequence ID" value="GAU99535.1"/>
    <property type="molecule type" value="Genomic_DNA"/>
</dbReference>
<dbReference type="SUPFAM" id="SSF51197">
    <property type="entry name" value="Clavaminate synthase-like"/>
    <property type="match status" value="1"/>
</dbReference>
<dbReference type="Pfam" id="PF13621">
    <property type="entry name" value="Cupin_8"/>
    <property type="match status" value="1"/>
</dbReference>
<protein>
    <recommendedName>
        <fullName evidence="4">JmjC domain-containing protein</fullName>
    </recommendedName>
</protein>
<keyword evidence="3" id="KW-0472">Membrane</keyword>
<feature type="transmembrane region" description="Helical" evidence="3">
    <location>
        <begin position="47"/>
        <end position="66"/>
    </location>
</feature>
<feature type="repeat" description="TPR" evidence="1">
    <location>
        <begin position="442"/>
        <end position="475"/>
    </location>
</feature>
<dbReference type="InterPro" id="IPR041667">
    <property type="entry name" value="Cupin_8"/>
</dbReference>
<dbReference type="Proteomes" id="UP000186922">
    <property type="component" value="Unassembled WGS sequence"/>
</dbReference>
<dbReference type="InterPro" id="IPR003347">
    <property type="entry name" value="JmjC_dom"/>
</dbReference>
<dbReference type="PANTHER" id="PTHR12480">
    <property type="entry name" value="ARGININE DEMETHYLASE AND LYSYL-HYDROXYLASE JMJD"/>
    <property type="match status" value="1"/>
</dbReference>
<reference evidence="5 6" key="1">
    <citation type="journal article" date="2016" name="Nat. Commun.">
        <title>Extremotolerant tardigrade genome and improved radiotolerance of human cultured cells by tardigrade-unique protein.</title>
        <authorList>
            <person name="Hashimoto T."/>
            <person name="Horikawa D.D."/>
            <person name="Saito Y."/>
            <person name="Kuwahara H."/>
            <person name="Kozuka-Hata H."/>
            <person name="Shin-I T."/>
            <person name="Minakuchi Y."/>
            <person name="Ohishi K."/>
            <person name="Motoyama A."/>
            <person name="Aizu T."/>
            <person name="Enomoto A."/>
            <person name="Kondo K."/>
            <person name="Tanaka S."/>
            <person name="Hara Y."/>
            <person name="Koshikawa S."/>
            <person name="Sagara H."/>
            <person name="Miura T."/>
            <person name="Yokobori S."/>
            <person name="Miyagawa K."/>
            <person name="Suzuki Y."/>
            <person name="Kubo T."/>
            <person name="Oyama M."/>
            <person name="Kohara Y."/>
            <person name="Fujiyama A."/>
            <person name="Arakawa K."/>
            <person name="Katayama T."/>
            <person name="Toyoda A."/>
            <person name="Kunieda T."/>
        </authorList>
    </citation>
    <scope>NUCLEOTIDE SEQUENCE [LARGE SCALE GENOMIC DNA]</scope>
    <source>
        <strain evidence="5 6">YOKOZUNA-1</strain>
    </source>
</reference>
<evidence type="ECO:0000256" key="1">
    <source>
        <dbReference type="PROSITE-ProRule" id="PRU00339"/>
    </source>
</evidence>
<accession>A0A1D1VFG1</accession>
<dbReference type="InterPro" id="IPR019734">
    <property type="entry name" value="TPR_rpt"/>
</dbReference>
<dbReference type="Pfam" id="PF14559">
    <property type="entry name" value="TPR_19"/>
    <property type="match status" value="1"/>
</dbReference>
<dbReference type="PROSITE" id="PS50005">
    <property type="entry name" value="TPR"/>
    <property type="match status" value="2"/>
</dbReference>
<dbReference type="SUPFAM" id="SSF48452">
    <property type="entry name" value="TPR-like"/>
    <property type="match status" value="1"/>
</dbReference>
<evidence type="ECO:0000256" key="2">
    <source>
        <dbReference type="SAM" id="MobiDB-lite"/>
    </source>
</evidence>